<evidence type="ECO:0000256" key="9">
    <source>
        <dbReference type="ARBA" id="ARBA00045724"/>
    </source>
</evidence>
<comment type="caution">
    <text evidence="11">The sequence shown here is derived from an EMBL/GenBank/DDBJ whole genome shotgun (WGS) entry which is preliminary data.</text>
</comment>
<dbReference type="Proteomes" id="UP001517376">
    <property type="component" value="Unassembled WGS sequence"/>
</dbReference>
<evidence type="ECO:0000256" key="10">
    <source>
        <dbReference type="ARBA" id="ARBA00047785"/>
    </source>
</evidence>
<comment type="similarity">
    <text evidence="6">Belongs to the acetyltransferase family. OlsB subfamily.</text>
</comment>
<comment type="catalytic activity">
    <reaction evidence="10">
        <text>a (3R)-hydroxyacyl-[ACP] + L-ornithine = a lyso-ornithine lipid + holo-[ACP] + H(+)</text>
        <dbReference type="Rhea" id="RHEA:20633"/>
        <dbReference type="Rhea" id="RHEA-COMP:9685"/>
        <dbReference type="Rhea" id="RHEA-COMP:9945"/>
        <dbReference type="ChEBI" id="CHEBI:15378"/>
        <dbReference type="ChEBI" id="CHEBI:46911"/>
        <dbReference type="ChEBI" id="CHEBI:64479"/>
        <dbReference type="ChEBI" id="CHEBI:78827"/>
        <dbReference type="ChEBI" id="CHEBI:138482"/>
        <dbReference type="EC" id="2.3.2.30"/>
    </reaction>
    <physiologicalReaction direction="left-to-right" evidence="10">
        <dbReference type="Rhea" id="RHEA:20634"/>
    </physiologicalReaction>
</comment>
<reference evidence="12" key="1">
    <citation type="submission" date="2020-01" db="EMBL/GenBank/DDBJ databases">
        <title>Sphingomonas sp. strain CSW-10.</title>
        <authorList>
            <person name="Chen W.-M."/>
        </authorList>
    </citation>
    <scope>NUCLEOTIDE SEQUENCE [LARGE SCALE GENOMIC DNA]</scope>
    <source>
        <strain evidence="12">CCP-1</strain>
    </source>
</reference>
<sequence length="248" mass="27034">MQPFCKGQFRARLAGSPDDIRAAQRLRYRAFRGGRDGGDAQLGALDHDALDARCDHLILETVDGAEIVGTCRLVVIRHPQEMDRSYSAQFYALRTPDRLTDPRLEIGRFCLSPALRDPDALRLAWAALTRIVETEGVVQMFGCSSFAGVDPGAHADALALLAAHHIGPVADRPGRKAPETVPLVPAAHDPRRALMQMPPLLRSYLAMGGWVSDHAVIDRDLNTLHVFTAVDIAAIPPARARLLRADAS</sequence>
<comment type="pathway">
    <text evidence="1">Lipid metabolism.</text>
</comment>
<gene>
    <name evidence="11" type="ORF">GU920_13305</name>
</gene>
<evidence type="ECO:0000256" key="1">
    <source>
        <dbReference type="ARBA" id="ARBA00005189"/>
    </source>
</evidence>
<evidence type="ECO:0000256" key="4">
    <source>
        <dbReference type="ARBA" id="ARBA00023098"/>
    </source>
</evidence>
<dbReference type="EMBL" id="JAAATW010000003">
    <property type="protein sequence ID" value="NBE08513.1"/>
    <property type="molecule type" value="Genomic_DNA"/>
</dbReference>
<dbReference type="PANTHER" id="PTHR37323:SF1">
    <property type="entry name" value="L-ORNITHINE N(ALPHA)-ACYLTRANSFERASE"/>
    <property type="match status" value="1"/>
</dbReference>
<dbReference type="InterPro" id="IPR052351">
    <property type="entry name" value="Ornithine_N-alpha-AT"/>
</dbReference>
<comment type="function">
    <text evidence="9">Catalyzes the first step in the biosynthesis of ornithine lipids, which are phosphorus-free membrane lipids. Catalyzes the 3-hydroxyacyl-acyl carrier protein-dependent acylation of ornithine to form lyso-ornithine lipid (LOL).</text>
</comment>
<keyword evidence="4" id="KW-0443">Lipid metabolism</keyword>
<dbReference type="RefSeq" id="WP_161767577.1">
    <property type="nucleotide sequence ID" value="NZ_JAAATW010000003.1"/>
</dbReference>
<keyword evidence="12" id="KW-1185">Reference proteome</keyword>
<dbReference type="Gene3D" id="3.40.630.30">
    <property type="match status" value="1"/>
</dbReference>
<keyword evidence="2" id="KW-0444">Lipid biosynthesis</keyword>
<evidence type="ECO:0000256" key="5">
    <source>
        <dbReference type="ARBA" id="ARBA00023315"/>
    </source>
</evidence>
<dbReference type="PANTHER" id="PTHR37323">
    <property type="entry name" value="GCN5-RELATED N-ACETYLTRANSFERASE"/>
    <property type="match status" value="1"/>
</dbReference>
<evidence type="ECO:0000256" key="8">
    <source>
        <dbReference type="ARBA" id="ARBA00039866"/>
    </source>
</evidence>
<keyword evidence="3" id="KW-0808">Transferase</keyword>
<dbReference type="SUPFAM" id="SSF55729">
    <property type="entry name" value="Acyl-CoA N-acyltransferases (Nat)"/>
    <property type="match status" value="1"/>
</dbReference>
<accession>A0ABW9Y7M3</accession>
<dbReference type="InterPro" id="IPR016181">
    <property type="entry name" value="Acyl_CoA_acyltransferase"/>
</dbReference>
<evidence type="ECO:0000256" key="2">
    <source>
        <dbReference type="ARBA" id="ARBA00022516"/>
    </source>
</evidence>
<evidence type="ECO:0000256" key="6">
    <source>
        <dbReference type="ARBA" id="ARBA00038095"/>
    </source>
</evidence>
<protein>
    <recommendedName>
        <fullName evidence="8">L-ornithine N(alpha)-acyltransferase</fullName>
        <ecNumber evidence="7">2.3.2.30</ecNumber>
    </recommendedName>
</protein>
<organism evidence="11 12">
    <name type="scientific">Paragemmobacter ruber</name>
    <dbReference type="NCBI Taxonomy" id="1985673"/>
    <lineage>
        <taxon>Bacteria</taxon>
        <taxon>Pseudomonadati</taxon>
        <taxon>Pseudomonadota</taxon>
        <taxon>Alphaproteobacteria</taxon>
        <taxon>Rhodobacterales</taxon>
        <taxon>Paracoccaceae</taxon>
        <taxon>Paragemmobacter</taxon>
    </lineage>
</organism>
<evidence type="ECO:0000313" key="12">
    <source>
        <dbReference type="Proteomes" id="UP001517376"/>
    </source>
</evidence>
<evidence type="ECO:0000256" key="7">
    <source>
        <dbReference type="ARBA" id="ARBA00039058"/>
    </source>
</evidence>
<evidence type="ECO:0000313" key="11">
    <source>
        <dbReference type="EMBL" id="NBE08513.1"/>
    </source>
</evidence>
<proteinExistence type="inferred from homology"/>
<keyword evidence="5" id="KW-0012">Acyltransferase</keyword>
<evidence type="ECO:0000256" key="3">
    <source>
        <dbReference type="ARBA" id="ARBA00022679"/>
    </source>
</evidence>
<name>A0ABW9Y7M3_9RHOB</name>
<dbReference type="EC" id="2.3.2.30" evidence="7"/>
<dbReference type="Pfam" id="PF13444">
    <property type="entry name" value="Acetyltransf_5"/>
    <property type="match status" value="1"/>
</dbReference>